<dbReference type="PANTHER" id="PTHR34584">
    <property type="entry name" value="NA(+)/H(+) ANTIPORTER SUBUNIT E1"/>
    <property type="match status" value="1"/>
</dbReference>
<dbReference type="RefSeq" id="WP_039246132.1">
    <property type="nucleotide sequence ID" value="NZ_JWSY01000014.1"/>
</dbReference>
<dbReference type="Proteomes" id="UP000031166">
    <property type="component" value="Unassembled WGS sequence"/>
</dbReference>
<proteinExistence type="inferred from homology"/>
<evidence type="ECO:0008006" key="9">
    <source>
        <dbReference type="Google" id="ProtNLM"/>
    </source>
</evidence>
<dbReference type="Pfam" id="PF01899">
    <property type="entry name" value="MNHE"/>
    <property type="match status" value="1"/>
</dbReference>
<comment type="similarity">
    <text evidence="2">Belongs to the CPA3 antiporters (TC 2.A.63) subunit E family.</text>
</comment>
<evidence type="ECO:0000256" key="4">
    <source>
        <dbReference type="ARBA" id="ARBA00022692"/>
    </source>
</evidence>
<dbReference type="PANTHER" id="PTHR34584:SF1">
    <property type="entry name" value="NA(+)_H(+) ANTIPORTER SUBUNIT E1"/>
    <property type="match status" value="1"/>
</dbReference>
<protein>
    <recommendedName>
        <fullName evidence="9">Sodium:proton antiporter</fullName>
    </recommendedName>
</protein>
<keyword evidence="5" id="KW-1133">Transmembrane helix</keyword>
<dbReference type="STRING" id="172043.RM53_09180"/>
<evidence type="ECO:0000256" key="1">
    <source>
        <dbReference type="ARBA" id="ARBA00004651"/>
    </source>
</evidence>
<dbReference type="GO" id="GO:0005886">
    <property type="term" value="C:plasma membrane"/>
    <property type="evidence" value="ECO:0007669"/>
    <property type="project" value="UniProtKB-SubCell"/>
</dbReference>
<reference evidence="7 8" key="1">
    <citation type="submission" date="2014-12" db="EMBL/GenBank/DDBJ databases">
        <title>Genome sequencing of Brevundimonas nasdae TPW30.</title>
        <authorList>
            <person name="Tan P.W."/>
            <person name="Chan K.-G."/>
        </authorList>
    </citation>
    <scope>NUCLEOTIDE SEQUENCE [LARGE SCALE GENOMIC DNA]</scope>
    <source>
        <strain evidence="7 8">TPW30</strain>
    </source>
</reference>
<accession>A0A0B4DUY6</accession>
<evidence type="ECO:0000256" key="2">
    <source>
        <dbReference type="ARBA" id="ARBA00006228"/>
    </source>
</evidence>
<evidence type="ECO:0000256" key="3">
    <source>
        <dbReference type="ARBA" id="ARBA00022475"/>
    </source>
</evidence>
<evidence type="ECO:0000313" key="8">
    <source>
        <dbReference type="Proteomes" id="UP000031166"/>
    </source>
</evidence>
<dbReference type="AlphaFoldDB" id="A0A0B4DUY6"/>
<dbReference type="InterPro" id="IPR002758">
    <property type="entry name" value="Cation_antiport_E"/>
</dbReference>
<keyword evidence="4" id="KW-0812">Transmembrane</keyword>
<comment type="caution">
    <text evidence="7">The sequence shown here is derived from an EMBL/GenBank/DDBJ whole genome shotgun (WGS) entry which is preliminary data.</text>
</comment>
<evidence type="ECO:0000256" key="6">
    <source>
        <dbReference type="ARBA" id="ARBA00023136"/>
    </source>
</evidence>
<evidence type="ECO:0000313" key="7">
    <source>
        <dbReference type="EMBL" id="KIC58073.1"/>
    </source>
</evidence>
<organism evidence="7 8">
    <name type="scientific">Brevundimonas nasdae</name>
    <dbReference type="NCBI Taxonomy" id="172043"/>
    <lineage>
        <taxon>Bacteria</taxon>
        <taxon>Pseudomonadati</taxon>
        <taxon>Pseudomonadota</taxon>
        <taxon>Alphaproteobacteria</taxon>
        <taxon>Caulobacterales</taxon>
        <taxon>Caulobacteraceae</taxon>
        <taxon>Brevundimonas</taxon>
    </lineage>
</organism>
<keyword evidence="3" id="KW-1003">Cell membrane</keyword>
<gene>
    <name evidence="7" type="ORF">RM53_09180</name>
</gene>
<dbReference type="EMBL" id="JWSY01000014">
    <property type="protein sequence ID" value="KIC58073.1"/>
    <property type="molecule type" value="Genomic_DNA"/>
</dbReference>
<comment type="subcellular location">
    <subcellularLocation>
        <location evidence="1">Cell membrane</location>
        <topology evidence="1">Multi-pass membrane protein</topology>
    </subcellularLocation>
</comment>
<evidence type="ECO:0000256" key="5">
    <source>
        <dbReference type="ARBA" id="ARBA00022989"/>
    </source>
</evidence>
<dbReference type="GO" id="GO:0008324">
    <property type="term" value="F:monoatomic cation transmembrane transporter activity"/>
    <property type="evidence" value="ECO:0007669"/>
    <property type="project" value="InterPro"/>
</dbReference>
<name>A0A0B4DUY6_9CAUL</name>
<keyword evidence="6" id="KW-0472">Membrane</keyword>
<sequence>MIGRIIRRWWLVALLALVFLRELAKSSWAVARAAFAVEQRNTPAIIAVPIGLRTDFGIAMLANLVSLTPGTTSLHVSDDRKILYVHCLDAPVVDEIVADIKDTFERRIAEIEA</sequence>